<dbReference type="Gene3D" id="6.10.340.10">
    <property type="match status" value="1"/>
</dbReference>
<accession>A0ABY0IKS2</accession>
<dbReference type="CDD" id="cd00130">
    <property type="entry name" value="PAS"/>
    <property type="match status" value="2"/>
</dbReference>
<dbReference type="Proteomes" id="UP000292136">
    <property type="component" value="Unassembled WGS sequence"/>
</dbReference>
<keyword evidence="9" id="KW-0175">Coiled coil</keyword>
<dbReference type="PROSITE" id="PS50113">
    <property type="entry name" value="PAC"/>
    <property type="match status" value="1"/>
</dbReference>
<evidence type="ECO:0000256" key="3">
    <source>
        <dbReference type="ARBA" id="ARBA00012438"/>
    </source>
</evidence>
<evidence type="ECO:0000259" key="12">
    <source>
        <dbReference type="PROSITE" id="PS50112"/>
    </source>
</evidence>
<dbReference type="PROSITE" id="PS50110">
    <property type="entry name" value="RESPONSE_REGULATORY"/>
    <property type="match status" value="1"/>
</dbReference>
<dbReference type="EMBL" id="SHKM01000003">
    <property type="protein sequence ID" value="RZT75793.1"/>
    <property type="molecule type" value="Genomic_DNA"/>
</dbReference>
<dbReference type="InterPro" id="IPR021796">
    <property type="entry name" value="Tll0287-like_dom"/>
</dbReference>
<dbReference type="EC" id="2.7.13.3" evidence="3"/>
<evidence type="ECO:0000259" key="10">
    <source>
        <dbReference type="PROSITE" id="PS50109"/>
    </source>
</evidence>
<dbReference type="InterPro" id="IPR036890">
    <property type="entry name" value="HATPase_C_sf"/>
</dbReference>
<evidence type="ECO:0000259" key="14">
    <source>
        <dbReference type="PROSITE" id="PS50885"/>
    </source>
</evidence>
<evidence type="ECO:0000256" key="1">
    <source>
        <dbReference type="ARBA" id="ARBA00000085"/>
    </source>
</evidence>
<dbReference type="Gene3D" id="1.10.287.130">
    <property type="match status" value="1"/>
</dbReference>
<organism evidence="15 16">
    <name type="scientific">Azospira oryzae</name>
    <dbReference type="NCBI Taxonomy" id="146939"/>
    <lineage>
        <taxon>Bacteria</taxon>
        <taxon>Pseudomonadati</taxon>
        <taxon>Pseudomonadota</taxon>
        <taxon>Betaproteobacteria</taxon>
        <taxon>Rhodocyclales</taxon>
        <taxon>Rhodocyclaceae</taxon>
        <taxon>Azospira</taxon>
    </lineage>
</organism>
<dbReference type="InterPro" id="IPR035965">
    <property type="entry name" value="PAS-like_dom_sf"/>
</dbReference>
<dbReference type="SUPFAM" id="SSF52172">
    <property type="entry name" value="CheY-like"/>
    <property type="match status" value="1"/>
</dbReference>
<feature type="domain" description="PAS" evidence="12">
    <location>
        <begin position="287"/>
        <end position="360"/>
    </location>
</feature>
<dbReference type="Pfam" id="PF00989">
    <property type="entry name" value="PAS"/>
    <property type="match status" value="1"/>
</dbReference>
<feature type="domain" description="PAC" evidence="13">
    <location>
        <begin position="484"/>
        <end position="536"/>
    </location>
</feature>
<dbReference type="CDD" id="cd06225">
    <property type="entry name" value="HAMP"/>
    <property type="match status" value="1"/>
</dbReference>
<dbReference type="Pfam" id="PF02518">
    <property type="entry name" value="HATPase_c"/>
    <property type="match status" value="1"/>
</dbReference>
<dbReference type="PROSITE" id="PS50109">
    <property type="entry name" value="HIS_KIN"/>
    <property type="match status" value="1"/>
</dbReference>
<dbReference type="CDD" id="cd17546">
    <property type="entry name" value="REC_hyHK_CKI1_RcsC-like"/>
    <property type="match status" value="1"/>
</dbReference>
<evidence type="ECO:0000313" key="16">
    <source>
        <dbReference type="Proteomes" id="UP000292136"/>
    </source>
</evidence>
<dbReference type="InterPro" id="IPR000014">
    <property type="entry name" value="PAS"/>
</dbReference>
<feature type="coiled-coil region" evidence="9">
    <location>
        <begin position="527"/>
        <end position="565"/>
    </location>
</feature>
<sequence>MSLKHKIWLLTSAIILGIMAADFAVGYRSIEAGIRDELTRDAQNIRGMLMATRRVYHQQFMASGLPINADTVGFLPAHALSRISADFKEWSDSGLFFNNVSDRPRNPQNQADADEMAAIAWFRANPKAPDRLVEIRGQDNRSFYHYTAPIWVEAYCLACHGERSQAPGSIGNDYDQAYGYQVGDLRGVMSIKLPTEQLRQREYGAWLHNFLIRLGGYLILLLTLGSYLNRAFVGRLARLQRSVGDMAAGNYDTRSDDAGGDEIGALAQDFNRMGEEIHLRTEALQQSEARFRRLFQEAPVGLAYVDQAGTIVDRNRRCLQMFGYSVEEMPSLEQWWLRAYPDPDYRAQVMADWQQALAAAANHDGDIAPIECNITVRSGEERIVLVSGISLGDDFLACFYDVTESRQAERIARQYEAIVRSSDDAILSKTLDGIVTSWNRGAEELFGYSAAEMVGRSALHLFPPECLAEERDILERLRRGETVKHFDTRRIRKDGSIVDVSVTISPLLDGEGRVLGISKIARDITARKAAEAELLRHRQRLEELVQERTRQLEEMKDAAESANVAKSAFLANMSHEIRTPLNAMTGLTHLIRRAGLKPQQAEHMDKLEAAAQHLLGVINAILDLSKIEAGKFALEEAPVRVESLLGNVASFLQERVQAKGLVLRTEAQPLPPHLLGDPTRLQQALLNYAGNALKFTEQGSITLRVHTLEEGEADALLRFEVQDTGIGIPPEAMHKLFSAFEQADNSTTRRYGGTGLGLAITRKLAQLMGGEAGASSEPGRGSTFWFTARLKKGKERYGNGAPLAGGNAEQRLRQEFAGRTVLLAEDEPINQEITKFMLEDVGLRVELAPDGKVAVERARGNDYALILMDMQMPLMDGLDATREIRQLQRHRQTPILAMTANAFAEDKARCLGAGMNDFIAKPVNPDVLYATLLQWLLQDR</sequence>
<dbReference type="Gene3D" id="3.30.565.10">
    <property type="entry name" value="Histidine kinase-like ATPase, C-terminal domain"/>
    <property type="match status" value="1"/>
</dbReference>
<keyword evidence="7" id="KW-0902">Two-component regulatory system</keyword>
<gene>
    <name evidence="15" type="ORF">EV678_2980</name>
</gene>
<comment type="catalytic activity">
    <reaction evidence="1">
        <text>ATP + protein L-histidine = ADP + protein N-phospho-L-histidine.</text>
        <dbReference type="EC" id="2.7.13.3"/>
    </reaction>
</comment>
<evidence type="ECO:0000313" key="15">
    <source>
        <dbReference type="EMBL" id="RZT75793.1"/>
    </source>
</evidence>
<dbReference type="SUPFAM" id="SSF55785">
    <property type="entry name" value="PYP-like sensor domain (PAS domain)"/>
    <property type="match status" value="2"/>
</dbReference>
<dbReference type="InterPro" id="IPR003661">
    <property type="entry name" value="HisK_dim/P_dom"/>
</dbReference>
<dbReference type="InterPro" id="IPR004358">
    <property type="entry name" value="Sig_transdc_His_kin-like_C"/>
</dbReference>
<dbReference type="InterPro" id="IPR011006">
    <property type="entry name" value="CheY-like_superfamily"/>
</dbReference>
<feature type="domain" description="HAMP" evidence="14">
    <location>
        <begin position="230"/>
        <end position="282"/>
    </location>
</feature>
<feature type="domain" description="Histidine kinase" evidence="10">
    <location>
        <begin position="572"/>
        <end position="792"/>
    </location>
</feature>
<dbReference type="CDD" id="cd16922">
    <property type="entry name" value="HATPase_EvgS-ArcB-TorS-like"/>
    <property type="match status" value="1"/>
</dbReference>
<dbReference type="SUPFAM" id="SSF47384">
    <property type="entry name" value="Homodimeric domain of signal transducing histidine kinase"/>
    <property type="match status" value="1"/>
</dbReference>
<dbReference type="InterPro" id="IPR036097">
    <property type="entry name" value="HisK_dim/P_sf"/>
</dbReference>
<dbReference type="Pfam" id="PF11845">
    <property type="entry name" value="Tll0287-like"/>
    <property type="match status" value="1"/>
</dbReference>
<dbReference type="InterPro" id="IPR005467">
    <property type="entry name" value="His_kinase_dom"/>
</dbReference>
<evidence type="ECO:0000256" key="8">
    <source>
        <dbReference type="PROSITE-ProRule" id="PRU00169"/>
    </source>
</evidence>
<dbReference type="Pfam" id="PF13188">
    <property type="entry name" value="PAS_8"/>
    <property type="match status" value="1"/>
</dbReference>
<dbReference type="SUPFAM" id="SSF158472">
    <property type="entry name" value="HAMP domain-like"/>
    <property type="match status" value="1"/>
</dbReference>
<dbReference type="Pfam" id="PF00672">
    <property type="entry name" value="HAMP"/>
    <property type="match status" value="1"/>
</dbReference>
<dbReference type="SMART" id="SM00448">
    <property type="entry name" value="REC"/>
    <property type="match status" value="1"/>
</dbReference>
<proteinExistence type="predicted"/>
<dbReference type="InterPro" id="IPR003660">
    <property type="entry name" value="HAMP_dom"/>
</dbReference>
<evidence type="ECO:0000256" key="6">
    <source>
        <dbReference type="ARBA" id="ARBA00022777"/>
    </source>
</evidence>
<dbReference type="PROSITE" id="PS50112">
    <property type="entry name" value="PAS"/>
    <property type="match status" value="2"/>
</dbReference>
<keyword evidence="5" id="KW-0808">Transferase</keyword>
<evidence type="ECO:0000259" key="11">
    <source>
        <dbReference type="PROSITE" id="PS50110"/>
    </source>
</evidence>
<evidence type="ECO:0000256" key="7">
    <source>
        <dbReference type="ARBA" id="ARBA00023012"/>
    </source>
</evidence>
<dbReference type="InterPro" id="IPR001789">
    <property type="entry name" value="Sig_transdc_resp-reg_receiver"/>
</dbReference>
<comment type="subcellular location">
    <subcellularLocation>
        <location evidence="2">Membrane</location>
    </subcellularLocation>
</comment>
<dbReference type="SUPFAM" id="SSF55874">
    <property type="entry name" value="ATPase domain of HSP90 chaperone/DNA topoisomerase II/histidine kinase"/>
    <property type="match status" value="1"/>
</dbReference>
<feature type="modified residue" description="4-aspartylphosphate" evidence="8">
    <location>
        <position position="869"/>
    </location>
</feature>
<dbReference type="SMART" id="SM00091">
    <property type="entry name" value="PAS"/>
    <property type="match status" value="3"/>
</dbReference>
<evidence type="ECO:0000259" key="13">
    <source>
        <dbReference type="PROSITE" id="PS50113"/>
    </source>
</evidence>
<dbReference type="InterPro" id="IPR000700">
    <property type="entry name" value="PAS-assoc_C"/>
</dbReference>
<dbReference type="CDD" id="cd00082">
    <property type="entry name" value="HisKA"/>
    <property type="match status" value="1"/>
</dbReference>
<keyword evidence="6" id="KW-0418">Kinase</keyword>
<dbReference type="InterPro" id="IPR003594">
    <property type="entry name" value="HATPase_dom"/>
</dbReference>
<dbReference type="RefSeq" id="WP_165397539.1">
    <property type="nucleotide sequence ID" value="NZ_SHKM01000003.1"/>
</dbReference>
<feature type="domain" description="PAS" evidence="12">
    <location>
        <begin position="411"/>
        <end position="481"/>
    </location>
</feature>
<reference evidence="15 16" key="1">
    <citation type="submission" date="2019-02" db="EMBL/GenBank/DDBJ databases">
        <title>Genomic Encyclopedia of Type Strains, Phase IV (KMG-IV): sequencing the most valuable type-strain genomes for metagenomic binning, comparative biology and taxonomic classification.</title>
        <authorList>
            <person name="Goeker M."/>
        </authorList>
    </citation>
    <scope>NUCLEOTIDE SEQUENCE [LARGE SCALE GENOMIC DNA]</scope>
    <source>
        <strain evidence="15 16">DSM 21223</strain>
    </source>
</reference>
<keyword evidence="16" id="KW-1185">Reference proteome</keyword>
<dbReference type="PANTHER" id="PTHR45339">
    <property type="entry name" value="HYBRID SIGNAL TRANSDUCTION HISTIDINE KINASE J"/>
    <property type="match status" value="1"/>
</dbReference>
<keyword evidence="4 8" id="KW-0597">Phosphoprotein</keyword>
<dbReference type="SMART" id="SM00388">
    <property type="entry name" value="HisKA"/>
    <property type="match status" value="1"/>
</dbReference>
<dbReference type="SMART" id="SM00086">
    <property type="entry name" value="PAC"/>
    <property type="match status" value="2"/>
</dbReference>
<dbReference type="NCBIfam" id="TIGR00229">
    <property type="entry name" value="sensory_box"/>
    <property type="match status" value="2"/>
</dbReference>
<dbReference type="PRINTS" id="PR00344">
    <property type="entry name" value="BCTRLSENSOR"/>
</dbReference>
<dbReference type="Pfam" id="PF00072">
    <property type="entry name" value="Response_reg"/>
    <property type="match status" value="1"/>
</dbReference>
<protein>
    <recommendedName>
        <fullName evidence="3">histidine kinase</fullName>
        <ecNumber evidence="3">2.7.13.3</ecNumber>
    </recommendedName>
</protein>
<name>A0ABY0IKS2_9RHOO</name>
<dbReference type="PROSITE" id="PS50885">
    <property type="entry name" value="HAMP"/>
    <property type="match status" value="1"/>
</dbReference>
<evidence type="ECO:0000256" key="5">
    <source>
        <dbReference type="ARBA" id="ARBA00022679"/>
    </source>
</evidence>
<evidence type="ECO:0000256" key="9">
    <source>
        <dbReference type="SAM" id="Coils"/>
    </source>
</evidence>
<dbReference type="InterPro" id="IPR013767">
    <property type="entry name" value="PAS_fold"/>
</dbReference>
<evidence type="ECO:0000256" key="2">
    <source>
        <dbReference type="ARBA" id="ARBA00004370"/>
    </source>
</evidence>
<dbReference type="SMART" id="SM00304">
    <property type="entry name" value="HAMP"/>
    <property type="match status" value="1"/>
</dbReference>
<dbReference type="Pfam" id="PF00512">
    <property type="entry name" value="HisKA"/>
    <property type="match status" value="1"/>
</dbReference>
<dbReference type="Gene3D" id="3.40.50.2300">
    <property type="match status" value="1"/>
</dbReference>
<dbReference type="Gene3D" id="3.30.450.20">
    <property type="entry name" value="PAS domain"/>
    <property type="match status" value="2"/>
</dbReference>
<evidence type="ECO:0000256" key="4">
    <source>
        <dbReference type="ARBA" id="ARBA00022553"/>
    </source>
</evidence>
<dbReference type="SMART" id="SM00387">
    <property type="entry name" value="HATPase_c"/>
    <property type="match status" value="1"/>
</dbReference>
<dbReference type="InterPro" id="IPR001610">
    <property type="entry name" value="PAC"/>
</dbReference>
<feature type="domain" description="Response regulatory" evidence="11">
    <location>
        <begin position="820"/>
        <end position="936"/>
    </location>
</feature>
<comment type="caution">
    <text evidence="15">The sequence shown here is derived from an EMBL/GenBank/DDBJ whole genome shotgun (WGS) entry which is preliminary data.</text>
</comment>
<dbReference type="PANTHER" id="PTHR45339:SF1">
    <property type="entry name" value="HYBRID SIGNAL TRANSDUCTION HISTIDINE KINASE J"/>
    <property type="match status" value="1"/>
</dbReference>